<evidence type="ECO:0000313" key="2">
    <source>
        <dbReference type="Proteomes" id="UP001630127"/>
    </source>
</evidence>
<dbReference type="Proteomes" id="UP001630127">
    <property type="component" value="Unassembled WGS sequence"/>
</dbReference>
<sequence length="105" mass="11956">MIIRKRTDDYMRTVNKSIFLRRFGRLYWPTGRILRPSKGRSRARHPNTTHIATYYGGSIDVQQHCQKLVAAWSGLDRYPTVGWVNGQSATQAKPALIPTLPDANS</sequence>
<protein>
    <submittedName>
        <fullName evidence="1">Uncharacterized protein</fullName>
    </submittedName>
</protein>
<reference evidence="1 2" key="1">
    <citation type="submission" date="2024-11" db="EMBL/GenBank/DDBJ databases">
        <title>A near-complete genome assembly of Cinchona calisaya.</title>
        <authorList>
            <person name="Lian D.C."/>
            <person name="Zhao X.W."/>
            <person name="Wei L."/>
        </authorList>
    </citation>
    <scope>NUCLEOTIDE SEQUENCE [LARGE SCALE GENOMIC DNA]</scope>
    <source>
        <tissue evidence="1">Nenye</tissue>
    </source>
</reference>
<dbReference type="EMBL" id="JBJUIK010000011">
    <property type="protein sequence ID" value="KAL3513720.1"/>
    <property type="molecule type" value="Genomic_DNA"/>
</dbReference>
<proteinExistence type="predicted"/>
<gene>
    <name evidence="1" type="ORF">ACH5RR_026437</name>
</gene>
<keyword evidence="2" id="KW-1185">Reference proteome</keyword>
<evidence type="ECO:0000313" key="1">
    <source>
        <dbReference type="EMBL" id="KAL3513720.1"/>
    </source>
</evidence>
<dbReference type="AlphaFoldDB" id="A0ABD2Z603"/>
<name>A0ABD2Z603_9GENT</name>
<comment type="caution">
    <text evidence="1">The sequence shown here is derived from an EMBL/GenBank/DDBJ whole genome shotgun (WGS) entry which is preliminary data.</text>
</comment>
<organism evidence="1 2">
    <name type="scientific">Cinchona calisaya</name>
    <dbReference type="NCBI Taxonomy" id="153742"/>
    <lineage>
        <taxon>Eukaryota</taxon>
        <taxon>Viridiplantae</taxon>
        <taxon>Streptophyta</taxon>
        <taxon>Embryophyta</taxon>
        <taxon>Tracheophyta</taxon>
        <taxon>Spermatophyta</taxon>
        <taxon>Magnoliopsida</taxon>
        <taxon>eudicotyledons</taxon>
        <taxon>Gunneridae</taxon>
        <taxon>Pentapetalae</taxon>
        <taxon>asterids</taxon>
        <taxon>lamiids</taxon>
        <taxon>Gentianales</taxon>
        <taxon>Rubiaceae</taxon>
        <taxon>Cinchonoideae</taxon>
        <taxon>Cinchoneae</taxon>
        <taxon>Cinchona</taxon>
    </lineage>
</organism>
<accession>A0ABD2Z603</accession>